<evidence type="ECO:0000313" key="2">
    <source>
        <dbReference type="EMBL" id="KIJ43040.1"/>
    </source>
</evidence>
<protein>
    <submittedName>
        <fullName evidence="2">Uncharacterized protein</fullName>
    </submittedName>
</protein>
<sequence>MKAEALQRTLLDESLIDHNDPESESEESHPAHGMYTHQADDGDEQLPEDLFPRTPNSRASKRARFTSPERPLFSPGMHVIQDTMSGPPTDVFMDSESRSELQTPTRMGGSSIFMMQDHEDSGASANESQPFEGEKVFQLYSKQEFPQAGHVFGQEEQTIFHRMKADMPAGYPYFPFLNEEEWSLAEFLATSRLLKGSIDAFFKTAWVCCWLFCYN</sequence>
<evidence type="ECO:0000313" key="3">
    <source>
        <dbReference type="Proteomes" id="UP000054279"/>
    </source>
</evidence>
<dbReference type="Proteomes" id="UP000054279">
    <property type="component" value="Unassembled WGS sequence"/>
</dbReference>
<dbReference type="HOGENOM" id="CLU_1099094_0_0_1"/>
<feature type="compositionally biased region" description="Basic and acidic residues" evidence="1">
    <location>
        <begin position="15"/>
        <end position="30"/>
    </location>
</feature>
<accession>A0A0C9VWB3</accession>
<feature type="region of interest" description="Disordered" evidence="1">
    <location>
        <begin position="1"/>
        <end position="78"/>
    </location>
</feature>
<dbReference type="EMBL" id="KN837126">
    <property type="protein sequence ID" value="KIJ43040.1"/>
    <property type="molecule type" value="Genomic_DNA"/>
</dbReference>
<keyword evidence="3" id="KW-1185">Reference proteome</keyword>
<evidence type="ECO:0000256" key="1">
    <source>
        <dbReference type="SAM" id="MobiDB-lite"/>
    </source>
</evidence>
<gene>
    <name evidence="2" type="ORF">M422DRAFT_48046</name>
</gene>
<organism evidence="2 3">
    <name type="scientific">Sphaerobolus stellatus (strain SS14)</name>
    <dbReference type="NCBI Taxonomy" id="990650"/>
    <lineage>
        <taxon>Eukaryota</taxon>
        <taxon>Fungi</taxon>
        <taxon>Dikarya</taxon>
        <taxon>Basidiomycota</taxon>
        <taxon>Agaricomycotina</taxon>
        <taxon>Agaricomycetes</taxon>
        <taxon>Phallomycetidae</taxon>
        <taxon>Geastrales</taxon>
        <taxon>Sphaerobolaceae</taxon>
        <taxon>Sphaerobolus</taxon>
    </lineage>
</organism>
<dbReference type="AlphaFoldDB" id="A0A0C9VWB3"/>
<proteinExistence type="predicted"/>
<reference evidence="2 3" key="1">
    <citation type="submission" date="2014-06" db="EMBL/GenBank/DDBJ databases">
        <title>Evolutionary Origins and Diversification of the Mycorrhizal Mutualists.</title>
        <authorList>
            <consortium name="DOE Joint Genome Institute"/>
            <consortium name="Mycorrhizal Genomics Consortium"/>
            <person name="Kohler A."/>
            <person name="Kuo A."/>
            <person name="Nagy L.G."/>
            <person name="Floudas D."/>
            <person name="Copeland A."/>
            <person name="Barry K.W."/>
            <person name="Cichocki N."/>
            <person name="Veneault-Fourrey C."/>
            <person name="LaButti K."/>
            <person name="Lindquist E.A."/>
            <person name="Lipzen A."/>
            <person name="Lundell T."/>
            <person name="Morin E."/>
            <person name="Murat C."/>
            <person name="Riley R."/>
            <person name="Ohm R."/>
            <person name="Sun H."/>
            <person name="Tunlid A."/>
            <person name="Henrissat B."/>
            <person name="Grigoriev I.V."/>
            <person name="Hibbett D.S."/>
            <person name="Martin F."/>
        </authorList>
    </citation>
    <scope>NUCLEOTIDE SEQUENCE [LARGE SCALE GENOMIC DNA]</scope>
    <source>
        <strain evidence="2 3">SS14</strain>
    </source>
</reference>
<name>A0A0C9VWB3_SPHS4</name>